<dbReference type="EMBL" id="JBHTKN010000007">
    <property type="protein sequence ID" value="MFD1042867.1"/>
    <property type="molecule type" value="Genomic_DNA"/>
</dbReference>
<keyword evidence="2" id="KW-1185">Reference proteome</keyword>
<name>A0ABW3LY13_9GAMM</name>
<dbReference type="Proteomes" id="UP001597033">
    <property type="component" value="Unassembled WGS sequence"/>
</dbReference>
<dbReference type="RefSeq" id="WP_162375305.1">
    <property type="nucleotide sequence ID" value="NZ_JBHTKN010000007.1"/>
</dbReference>
<evidence type="ECO:0000313" key="2">
    <source>
        <dbReference type="Proteomes" id="UP001597033"/>
    </source>
</evidence>
<gene>
    <name evidence="1" type="ORF">ACFQ2N_10995</name>
</gene>
<evidence type="ECO:0008006" key="3">
    <source>
        <dbReference type="Google" id="ProtNLM"/>
    </source>
</evidence>
<comment type="caution">
    <text evidence="1">The sequence shown here is derived from an EMBL/GenBank/DDBJ whole genome shotgun (WGS) entry which is preliminary data.</text>
</comment>
<evidence type="ECO:0000313" key="1">
    <source>
        <dbReference type="EMBL" id="MFD1042867.1"/>
    </source>
</evidence>
<reference evidence="2" key="1">
    <citation type="journal article" date="2019" name="Int. J. Syst. Evol. Microbiol.">
        <title>The Global Catalogue of Microorganisms (GCM) 10K type strain sequencing project: providing services to taxonomists for standard genome sequencing and annotation.</title>
        <authorList>
            <consortium name="The Broad Institute Genomics Platform"/>
            <consortium name="The Broad Institute Genome Sequencing Center for Infectious Disease"/>
            <person name="Wu L."/>
            <person name="Ma J."/>
        </authorList>
    </citation>
    <scope>NUCLEOTIDE SEQUENCE [LARGE SCALE GENOMIC DNA]</scope>
    <source>
        <strain evidence="2">CCUG 55854</strain>
    </source>
</reference>
<sequence length="67" mass="7682">MVERHEYSLVEAGDTWEVHVSDRRNPVAVYRDPDHALAYIREATRQRSDLEGIQGDIEESDALADLD</sequence>
<protein>
    <recommendedName>
        <fullName evidence="3">DUF2188 domain-containing protein</fullName>
    </recommendedName>
</protein>
<organism evidence="1 2">
    <name type="scientific">Pseudoxanthomonas kaohsiungensis</name>
    <dbReference type="NCBI Taxonomy" id="283923"/>
    <lineage>
        <taxon>Bacteria</taxon>
        <taxon>Pseudomonadati</taxon>
        <taxon>Pseudomonadota</taxon>
        <taxon>Gammaproteobacteria</taxon>
        <taxon>Lysobacterales</taxon>
        <taxon>Lysobacteraceae</taxon>
        <taxon>Pseudoxanthomonas</taxon>
    </lineage>
</organism>
<accession>A0ABW3LY13</accession>
<proteinExistence type="predicted"/>